<dbReference type="PANTHER" id="PTHR22916">
    <property type="entry name" value="GLYCOSYLTRANSFERASE"/>
    <property type="match status" value="1"/>
</dbReference>
<dbReference type="Pfam" id="PF00535">
    <property type="entry name" value="Glycos_transf_2"/>
    <property type="match status" value="1"/>
</dbReference>
<dbReference type="EMBL" id="SLUI01000009">
    <property type="protein sequence ID" value="TCL36080.1"/>
    <property type="molecule type" value="Genomic_DNA"/>
</dbReference>
<dbReference type="InterPro" id="IPR001173">
    <property type="entry name" value="Glyco_trans_2-like"/>
</dbReference>
<gene>
    <name evidence="2" type="ORF">EV210_10929</name>
</gene>
<dbReference type="Gene3D" id="3.90.550.10">
    <property type="entry name" value="Spore Coat Polysaccharide Biosynthesis Protein SpsA, Chain A"/>
    <property type="match status" value="1"/>
</dbReference>
<evidence type="ECO:0000259" key="1">
    <source>
        <dbReference type="Pfam" id="PF00535"/>
    </source>
</evidence>
<accession>A0A4R1PV76</accession>
<dbReference type="Proteomes" id="UP000295063">
    <property type="component" value="Unassembled WGS sequence"/>
</dbReference>
<reference evidence="2 3" key="1">
    <citation type="submission" date="2019-03" db="EMBL/GenBank/DDBJ databases">
        <title>Genomic Encyclopedia of Type Strains, Phase IV (KMG-IV): sequencing the most valuable type-strain genomes for metagenomic binning, comparative biology and taxonomic classification.</title>
        <authorList>
            <person name="Goeker M."/>
        </authorList>
    </citation>
    <scope>NUCLEOTIDE SEQUENCE [LARGE SCALE GENOMIC DNA]</scope>
    <source>
        <strain evidence="2 3">DSM 15969</strain>
    </source>
</reference>
<keyword evidence="3" id="KW-1185">Reference proteome</keyword>
<evidence type="ECO:0000313" key="2">
    <source>
        <dbReference type="EMBL" id="TCL36080.1"/>
    </source>
</evidence>
<evidence type="ECO:0000313" key="3">
    <source>
        <dbReference type="Proteomes" id="UP000295063"/>
    </source>
</evidence>
<keyword evidence="2" id="KW-0808">Transferase</keyword>
<dbReference type="GO" id="GO:0016758">
    <property type="term" value="F:hexosyltransferase activity"/>
    <property type="evidence" value="ECO:0007669"/>
    <property type="project" value="UniProtKB-ARBA"/>
</dbReference>
<dbReference type="CDD" id="cd00761">
    <property type="entry name" value="Glyco_tranf_GTA_type"/>
    <property type="match status" value="1"/>
</dbReference>
<organism evidence="2 3">
    <name type="scientific">Anaerospora hongkongensis</name>
    <dbReference type="NCBI Taxonomy" id="244830"/>
    <lineage>
        <taxon>Bacteria</taxon>
        <taxon>Bacillati</taxon>
        <taxon>Bacillota</taxon>
        <taxon>Negativicutes</taxon>
        <taxon>Selenomonadales</taxon>
        <taxon>Sporomusaceae</taxon>
        <taxon>Anaerospora</taxon>
    </lineage>
</organism>
<protein>
    <submittedName>
        <fullName evidence="2">Glycosyl transferase family 2</fullName>
    </submittedName>
</protein>
<dbReference type="RefSeq" id="WP_132081675.1">
    <property type="nucleotide sequence ID" value="NZ_SLUI01000009.1"/>
</dbReference>
<dbReference type="PANTHER" id="PTHR22916:SF3">
    <property type="entry name" value="UDP-GLCNAC:BETAGAL BETA-1,3-N-ACETYLGLUCOSAMINYLTRANSFERASE-LIKE PROTEIN 1"/>
    <property type="match status" value="1"/>
</dbReference>
<comment type="caution">
    <text evidence="2">The sequence shown here is derived from an EMBL/GenBank/DDBJ whole genome shotgun (WGS) entry which is preliminary data.</text>
</comment>
<dbReference type="OrthoDB" id="9785185at2"/>
<name>A0A4R1PV76_9FIRM</name>
<proteinExistence type="predicted"/>
<sequence>MNNNFVSIIIPAYNVGQFISETLESIQRQTFDNWEAIIVDDGSTDNTIEVVKNFTQNDKRFRLICQPNGGVSNARNTGLLAASGTYLSFLDGDDMWKPTFLAELLSTFQDNNINMAYCGYTHLYASGFRRKFSYPYVNGNILLPVIQGETQVHIGAILVKKEVIDKIGLLFTDGCSVGEDQEFLWKLVSVVLVQNVSKELMIYRIRTGSAITAKWNWQKHIQAFYGFERAMRYILSQPSNDCDKEYLSKVLHRRVAYKLFKIVWRMIKNGYVVEAMHLMDNREYSIYLNSLDPTHLRLMDKLKYQITFTRSKRWWKLAQLL</sequence>
<feature type="domain" description="Glycosyltransferase 2-like" evidence="1">
    <location>
        <begin position="7"/>
        <end position="134"/>
    </location>
</feature>
<dbReference type="SUPFAM" id="SSF53448">
    <property type="entry name" value="Nucleotide-diphospho-sugar transferases"/>
    <property type="match status" value="1"/>
</dbReference>
<dbReference type="InterPro" id="IPR029044">
    <property type="entry name" value="Nucleotide-diphossugar_trans"/>
</dbReference>
<dbReference type="AlphaFoldDB" id="A0A4R1PV76"/>